<reference evidence="2" key="2">
    <citation type="journal article" date="2021" name="PeerJ">
        <title>Extensive microbial diversity within the chicken gut microbiome revealed by metagenomics and culture.</title>
        <authorList>
            <person name="Gilroy R."/>
            <person name="Ravi A."/>
            <person name="Getino M."/>
            <person name="Pursley I."/>
            <person name="Horton D.L."/>
            <person name="Alikhan N.F."/>
            <person name="Baker D."/>
            <person name="Gharbi K."/>
            <person name="Hall N."/>
            <person name="Watson M."/>
            <person name="Adriaenssens E.M."/>
            <person name="Foster-Nyarko E."/>
            <person name="Jarju S."/>
            <person name="Secka A."/>
            <person name="Antonio M."/>
            <person name="Oren A."/>
            <person name="Chaudhuri R.R."/>
            <person name="La Ragione R."/>
            <person name="Hildebrand F."/>
            <person name="Pallen M.J."/>
        </authorList>
    </citation>
    <scope>NUCLEOTIDE SEQUENCE</scope>
    <source>
        <strain evidence="2">ChiW13-3771</strain>
    </source>
</reference>
<accession>A0A9D1EGE4</accession>
<keyword evidence="1" id="KW-0812">Transmembrane</keyword>
<evidence type="ECO:0000256" key="1">
    <source>
        <dbReference type="SAM" id="Phobius"/>
    </source>
</evidence>
<protein>
    <submittedName>
        <fullName evidence="2">Uncharacterized protein</fullName>
    </submittedName>
</protein>
<feature type="transmembrane region" description="Helical" evidence="1">
    <location>
        <begin position="34"/>
        <end position="57"/>
    </location>
</feature>
<comment type="caution">
    <text evidence="2">The sequence shown here is derived from an EMBL/GenBank/DDBJ whole genome shotgun (WGS) entry which is preliminary data.</text>
</comment>
<gene>
    <name evidence="2" type="ORF">IAC96_10900</name>
</gene>
<dbReference type="Proteomes" id="UP000824201">
    <property type="component" value="Unassembled WGS sequence"/>
</dbReference>
<name>A0A9D1EGE4_9FIRM</name>
<dbReference type="InterPro" id="IPR046577">
    <property type="entry name" value="DUF6637"/>
</dbReference>
<keyword evidence="1" id="KW-0472">Membrane</keyword>
<keyword evidence="1" id="KW-1133">Transmembrane helix</keyword>
<dbReference type="AlphaFoldDB" id="A0A9D1EGE4"/>
<organism evidence="2 3">
    <name type="scientific">Candidatus Fimimorpha faecalis</name>
    <dbReference type="NCBI Taxonomy" id="2840824"/>
    <lineage>
        <taxon>Bacteria</taxon>
        <taxon>Bacillati</taxon>
        <taxon>Bacillota</taxon>
        <taxon>Clostridia</taxon>
        <taxon>Eubacteriales</taxon>
        <taxon>Candidatus Fimimorpha</taxon>
    </lineage>
</organism>
<sequence>MKGPNHGHDLFHIMYGILVVTFTVLSLWSPKEGYYAYFAVFLCASLMLFNEGIYWWNCHRDRPYYSIEGAIFIGGGIIFAVLTATSAITNWS</sequence>
<evidence type="ECO:0000313" key="3">
    <source>
        <dbReference type="Proteomes" id="UP000824201"/>
    </source>
</evidence>
<dbReference type="EMBL" id="DVHN01000144">
    <property type="protein sequence ID" value="HIR89448.1"/>
    <property type="molecule type" value="Genomic_DNA"/>
</dbReference>
<evidence type="ECO:0000313" key="2">
    <source>
        <dbReference type="EMBL" id="HIR89448.1"/>
    </source>
</evidence>
<dbReference type="Pfam" id="PF20342">
    <property type="entry name" value="DUF6637"/>
    <property type="match status" value="1"/>
</dbReference>
<proteinExistence type="predicted"/>
<feature type="transmembrane region" description="Helical" evidence="1">
    <location>
        <begin position="69"/>
        <end position="89"/>
    </location>
</feature>
<reference evidence="2" key="1">
    <citation type="submission" date="2020-10" db="EMBL/GenBank/DDBJ databases">
        <authorList>
            <person name="Gilroy R."/>
        </authorList>
    </citation>
    <scope>NUCLEOTIDE SEQUENCE</scope>
    <source>
        <strain evidence="2">ChiW13-3771</strain>
    </source>
</reference>
<feature type="transmembrane region" description="Helical" evidence="1">
    <location>
        <begin position="12"/>
        <end position="28"/>
    </location>
</feature>